<organism evidence="2 3">
    <name type="scientific">Ginsengibacter hankyongi</name>
    <dbReference type="NCBI Taxonomy" id="2607284"/>
    <lineage>
        <taxon>Bacteria</taxon>
        <taxon>Pseudomonadati</taxon>
        <taxon>Bacteroidota</taxon>
        <taxon>Chitinophagia</taxon>
        <taxon>Chitinophagales</taxon>
        <taxon>Chitinophagaceae</taxon>
        <taxon>Ginsengibacter</taxon>
    </lineage>
</organism>
<evidence type="ECO:0000313" key="3">
    <source>
        <dbReference type="Proteomes" id="UP000326903"/>
    </source>
</evidence>
<sequence length="100" mass="11977">MQQLRNIFTNKYLITGIAFAVWMLFFDRNDISLQLKRVNELKKLQESEKVMDQQITDTKHELTLLKTNPETLEKYAREKYMMKKDNEDLFIIISDSSSIR</sequence>
<accession>A0A5J5IJA5</accession>
<keyword evidence="1" id="KW-0812">Transmembrane</keyword>
<proteinExistence type="predicted"/>
<reference evidence="2 3" key="1">
    <citation type="submission" date="2019-09" db="EMBL/GenBank/DDBJ databases">
        <title>Draft genome sequence of Ginsengibacter sp. BR5-29.</title>
        <authorList>
            <person name="Im W.-T."/>
        </authorList>
    </citation>
    <scope>NUCLEOTIDE SEQUENCE [LARGE SCALE GENOMIC DNA]</scope>
    <source>
        <strain evidence="2 3">BR5-29</strain>
    </source>
</reference>
<feature type="transmembrane region" description="Helical" evidence="1">
    <location>
        <begin position="12"/>
        <end position="27"/>
    </location>
</feature>
<dbReference type="EMBL" id="VYQF01000002">
    <property type="protein sequence ID" value="KAA9039372.1"/>
    <property type="molecule type" value="Genomic_DNA"/>
</dbReference>
<dbReference type="AlphaFoldDB" id="A0A5J5IJA5"/>
<evidence type="ECO:0000313" key="2">
    <source>
        <dbReference type="EMBL" id="KAA9039372.1"/>
    </source>
</evidence>
<comment type="caution">
    <text evidence="2">The sequence shown here is derived from an EMBL/GenBank/DDBJ whole genome shotgun (WGS) entry which is preliminary data.</text>
</comment>
<keyword evidence="1" id="KW-1133">Transmembrane helix</keyword>
<dbReference type="RefSeq" id="WP_150414783.1">
    <property type="nucleotide sequence ID" value="NZ_VYQF01000002.1"/>
</dbReference>
<keyword evidence="1" id="KW-0472">Membrane</keyword>
<dbReference type="Proteomes" id="UP000326903">
    <property type="component" value="Unassembled WGS sequence"/>
</dbReference>
<protein>
    <submittedName>
        <fullName evidence="2">Septum formation initiator family protein</fullName>
    </submittedName>
</protein>
<gene>
    <name evidence="2" type="ORF">FW778_11120</name>
</gene>
<name>A0A5J5IJA5_9BACT</name>
<keyword evidence="3" id="KW-1185">Reference proteome</keyword>
<dbReference type="InterPro" id="IPR007060">
    <property type="entry name" value="FtsL/DivIC"/>
</dbReference>
<evidence type="ECO:0000256" key="1">
    <source>
        <dbReference type="SAM" id="Phobius"/>
    </source>
</evidence>
<dbReference type="Pfam" id="PF04977">
    <property type="entry name" value="DivIC"/>
    <property type="match status" value="1"/>
</dbReference>